<sequence>MKRLPISGFGEGNVVKRPRNDVQEKPKSSDGRPPPIARAILSGPDSGFRVKPVSLPAGGQKQPRPPPLPSNPDEALATFKKSSSNSTCDVRRPPFPLPRDDSPFNELQKKLGRRPESPANKDVKRNNDLLTPFANRIRPPELRAERPNPVTPARKVMSFLALPVPMSIPDETPAESSAAPSKRPPFPKFDLGGVGGKGKLMVMTALEPPMVELPEEKEVVGEALELQRGLLVSPQKGDRKRGRFIRNGLAECAQMLMDRSSTALVLWRKEIESLSHRPNRLNADLRLRVKEVVHVSRNANVHSRAAGALRTVLATCTILPNGEERSVLLSFANDEHRFHAPGSASPPALGSEILIWKPWQETKDPPVLFCFRFLVLSDSS</sequence>
<feature type="compositionally biased region" description="Basic and acidic residues" evidence="1">
    <location>
        <begin position="18"/>
        <end position="30"/>
    </location>
</feature>
<evidence type="ECO:0000256" key="1">
    <source>
        <dbReference type="SAM" id="MobiDB-lite"/>
    </source>
</evidence>
<dbReference type="Proteomes" id="UP000757232">
    <property type="component" value="Unassembled WGS sequence"/>
</dbReference>
<feature type="region of interest" description="Disordered" evidence="1">
    <location>
        <begin position="1"/>
        <end position="125"/>
    </location>
</feature>
<evidence type="ECO:0000313" key="3">
    <source>
        <dbReference type="Proteomes" id="UP000757232"/>
    </source>
</evidence>
<name>A0A9Q5HYB9_SANBA</name>
<gene>
    <name evidence="2" type="ORF">A7U60_g4925</name>
</gene>
<organism evidence="2 3">
    <name type="scientific">Sanghuangporus baumii</name>
    <name type="common">Phellinus baumii</name>
    <dbReference type="NCBI Taxonomy" id="108892"/>
    <lineage>
        <taxon>Eukaryota</taxon>
        <taxon>Fungi</taxon>
        <taxon>Dikarya</taxon>
        <taxon>Basidiomycota</taxon>
        <taxon>Agaricomycotina</taxon>
        <taxon>Agaricomycetes</taxon>
        <taxon>Hymenochaetales</taxon>
        <taxon>Hymenochaetaceae</taxon>
        <taxon>Sanghuangporus</taxon>
    </lineage>
</organism>
<protein>
    <submittedName>
        <fullName evidence="2">Uncharacterized protein</fullName>
    </submittedName>
</protein>
<dbReference type="EMBL" id="LNZH02000186">
    <property type="protein sequence ID" value="OCB87967.1"/>
    <property type="molecule type" value="Genomic_DNA"/>
</dbReference>
<reference evidence="2" key="1">
    <citation type="submission" date="2016-06" db="EMBL/GenBank/DDBJ databases">
        <title>Draft Genome sequence of the fungus Inonotus baumii.</title>
        <authorList>
            <person name="Zhu H."/>
            <person name="Lin W."/>
        </authorList>
    </citation>
    <scope>NUCLEOTIDE SEQUENCE</scope>
    <source>
        <strain evidence="2">821</strain>
    </source>
</reference>
<dbReference type="AlphaFoldDB" id="A0A9Q5HYB9"/>
<feature type="compositionally biased region" description="Basic and acidic residues" evidence="1">
    <location>
        <begin position="98"/>
        <end position="125"/>
    </location>
</feature>
<keyword evidence="3" id="KW-1185">Reference proteome</keyword>
<evidence type="ECO:0000313" key="2">
    <source>
        <dbReference type="EMBL" id="OCB87967.1"/>
    </source>
</evidence>
<feature type="region of interest" description="Disordered" evidence="1">
    <location>
        <begin position="170"/>
        <end position="190"/>
    </location>
</feature>
<comment type="caution">
    <text evidence="2">The sequence shown here is derived from an EMBL/GenBank/DDBJ whole genome shotgun (WGS) entry which is preliminary data.</text>
</comment>
<dbReference type="OrthoDB" id="3215163at2759"/>
<proteinExistence type="predicted"/>
<accession>A0A9Q5HYB9</accession>